<evidence type="ECO:0000313" key="5">
    <source>
        <dbReference type="EMBL" id="AIQ11929.1"/>
    </source>
</evidence>
<dbReference type="Gene3D" id="3.30.420.10">
    <property type="entry name" value="Ribonuclease H-like superfamily/Ribonuclease H"/>
    <property type="match status" value="1"/>
</dbReference>
<dbReference type="STRING" id="44251.PDUR_08265"/>
<dbReference type="InterPro" id="IPR001357">
    <property type="entry name" value="BRCT_dom"/>
</dbReference>
<evidence type="ECO:0000259" key="4">
    <source>
        <dbReference type="PROSITE" id="PS50172"/>
    </source>
</evidence>
<dbReference type="InterPro" id="IPR013520">
    <property type="entry name" value="Ribonucl_H"/>
</dbReference>
<dbReference type="PANTHER" id="PTHR30231">
    <property type="entry name" value="DNA POLYMERASE III SUBUNIT EPSILON"/>
    <property type="match status" value="1"/>
</dbReference>
<evidence type="ECO:0000256" key="2">
    <source>
        <dbReference type="ARBA" id="ARBA00022801"/>
    </source>
</evidence>
<protein>
    <recommendedName>
        <fullName evidence="4">BRCT domain-containing protein</fullName>
    </recommendedName>
</protein>
<dbReference type="InterPro" id="IPR036420">
    <property type="entry name" value="BRCT_dom_sf"/>
</dbReference>
<evidence type="ECO:0000256" key="3">
    <source>
        <dbReference type="ARBA" id="ARBA00022839"/>
    </source>
</evidence>
<organism evidence="5 6">
    <name type="scientific">Paenibacillus durus</name>
    <name type="common">Paenibacillus azotofixans</name>
    <dbReference type="NCBI Taxonomy" id="44251"/>
    <lineage>
        <taxon>Bacteria</taxon>
        <taxon>Bacillati</taxon>
        <taxon>Bacillota</taxon>
        <taxon>Bacilli</taxon>
        <taxon>Bacillales</taxon>
        <taxon>Paenibacillaceae</taxon>
        <taxon>Paenibacillus</taxon>
    </lineage>
</organism>
<dbReference type="eggNOG" id="COG0847">
    <property type="taxonomic scope" value="Bacteria"/>
</dbReference>
<keyword evidence="2" id="KW-0378">Hydrolase</keyword>
<dbReference type="KEGG" id="pdu:PDUR_08265"/>
<dbReference type="PROSITE" id="PS50172">
    <property type="entry name" value="BRCT"/>
    <property type="match status" value="1"/>
</dbReference>
<dbReference type="InterPro" id="IPR036397">
    <property type="entry name" value="RNaseH_sf"/>
</dbReference>
<gene>
    <name evidence="5" type="ORF">PDUR_08265</name>
</gene>
<dbReference type="RefSeq" id="WP_042205801.1">
    <property type="nucleotide sequence ID" value="NZ_CP009288.1"/>
</dbReference>
<dbReference type="OrthoDB" id="9803913at2"/>
<dbReference type="GO" id="GO:0003676">
    <property type="term" value="F:nucleic acid binding"/>
    <property type="evidence" value="ECO:0007669"/>
    <property type="project" value="InterPro"/>
</dbReference>
<feature type="domain" description="BRCT" evidence="4">
    <location>
        <begin position="358"/>
        <end position="444"/>
    </location>
</feature>
<dbReference type="CDD" id="cd06130">
    <property type="entry name" value="DNA_pol_III_epsilon_like"/>
    <property type="match status" value="1"/>
</dbReference>
<name>A0A089ISE4_PAEDU</name>
<dbReference type="CDD" id="cd17748">
    <property type="entry name" value="BRCT_DNA_ligase_like"/>
    <property type="match status" value="1"/>
</dbReference>
<dbReference type="PANTHER" id="PTHR30231:SF42">
    <property type="entry name" value="EXONUCLEASE"/>
    <property type="match status" value="1"/>
</dbReference>
<reference evidence="5 6" key="1">
    <citation type="submission" date="2014-08" db="EMBL/GenBank/DDBJ databases">
        <title>Comparative genomics of the Paenibacillus odorifer group.</title>
        <authorList>
            <person name="den Bakker H.C."/>
            <person name="Tsai Y.-C."/>
            <person name="Martin N."/>
            <person name="Korlach J."/>
            <person name="Wiedmann M."/>
        </authorList>
    </citation>
    <scope>NUCLEOTIDE SEQUENCE [LARGE SCALE GENOMIC DNA]</scope>
    <source>
        <strain evidence="5 6">DSM 1735</strain>
    </source>
</reference>
<keyword evidence="6" id="KW-1185">Reference proteome</keyword>
<sequence length="444" mass="50336">MNPNSYTFIDVETPNPSNDKICSLAIIHVQDGVIEFEGYYLINPEAGFDERNMAVHGIKAADVKDKPTFAQVWPKIEPYLVTAVTVAHNARFDLRVISKALLYYDLPIPEFNYFCTCEKAKRHLPARSYRLPDLARELNIELSEHHHALHDTRACMSLFVWLTQHYGLLPGDVQAFRFDETLKANGIVLQKAMNELYGILYGIGIDQLIRVEEHKAIETWMQEYKAYRRQEHFAECYRVLDQILEDQVITEKEFKQLMQWIKTHESSNLFSSLTLEMQVLYGILKGIIGDGLICREEVDALKGWMEQHSELSGNYPFNKIYEALVQILKDGRITAEEESALLSLIEGYVNPKIAADMEESIDLNGKVCCLTGTFIRGTKAELERLIVQRGGSCVPGLTKAVHYLIVGGEGSANWAYGNFGGKIKKALEMKDKGSCIEIISETAL</sequence>
<dbReference type="SUPFAM" id="SSF53098">
    <property type="entry name" value="Ribonuclease H-like"/>
    <property type="match status" value="1"/>
</dbReference>
<dbReference type="Pfam" id="PF00533">
    <property type="entry name" value="BRCT"/>
    <property type="match status" value="1"/>
</dbReference>
<dbReference type="Proteomes" id="UP000029409">
    <property type="component" value="Chromosome"/>
</dbReference>
<dbReference type="AlphaFoldDB" id="A0A089ISE4"/>
<dbReference type="eggNOG" id="COG0272">
    <property type="taxonomic scope" value="Bacteria"/>
</dbReference>
<keyword evidence="1" id="KW-0540">Nuclease</keyword>
<evidence type="ECO:0000256" key="1">
    <source>
        <dbReference type="ARBA" id="ARBA00022722"/>
    </source>
</evidence>
<dbReference type="GO" id="GO:0005829">
    <property type="term" value="C:cytosol"/>
    <property type="evidence" value="ECO:0007669"/>
    <property type="project" value="TreeGrafter"/>
</dbReference>
<dbReference type="GO" id="GO:0008408">
    <property type="term" value="F:3'-5' exonuclease activity"/>
    <property type="evidence" value="ECO:0007669"/>
    <property type="project" value="TreeGrafter"/>
</dbReference>
<dbReference type="EMBL" id="CP009288">
    <property type="protein sequence ID" value="AIQ11929.1"/>
    <property type="molecule type" value="Genomic_DNA"/>
</dbReference>
<dbReference type="Pfam" id="PF00929">
    <property type="entry name" value="RNase_T"/>
    <property type="match status" value="1"/>
</dbReference>
<proteinExistence type="predicted"/>
<dbReference type="FunFam" id="3.30.420.10:FF:000045">
    <property type="entry name" value="3'-5' exonuclease DinG"/>
    <property type="match status" value="1"/>
</dbReference>
<dbReference type="SUPFAM" id="SSF52113">
    <property type="entry name" value="BRCT domain"/>
    <property type="match status" value="1"/>
</dbReference>
<accession>A0A089ISE4</accession>
<dbReference type="Gene3D" id="3.40.50.10190">
    <property type="entry name" value="BRCT domain"/>
    <property type="match status" value="1"/>
</dbReference>
<dbReference type="InterPro" id="IPR012337">
    <property type="entry name" value="RNaseH-like_sf"/>
</dbReference>
<dbReference type="SMART" id="SM00479">
    <property type="entry name" value="EXOIII"/>
    <property type="match status" value="1"/>
</dbReference>
<keyword evidence="3" id="KW-0269">Exonuclease</keyword>
<evidence type="ECO:0000313" key="6">
    <source>
        <dbReference type="Proteomes" id="UP000029409"/>
    </source>
</evidence>